<keyword evidence="2" id="KW-0764">Sulfate transport</keyword>
<dbReference type="CDD" id="cd07042">
    <property type="entry name" value="STAS_SulP_like_sulfate_transporter"/>
    <property type="match status" value="1"/>
</dbReference>
<evidence type="ECO:0000313" key="5">
    <source>
        <dbReference type="Proteomes" id="UP001558713"/>
    </source>
</evidence>
<dbReference type="InterPro" id="IPR036513">
    <property type="entry name" value="STAS_dom_sf"/>
</dbReference>
<keyword evidence="1" id="KW-0813">Transport</keyword>
<keyword evidence="1" id="KW-0769">Symport</keyword>
<evidence type="ECO:0000256" key="2">
    <source>
        <dbReference type="ARBA" id="ARBA00023032"/>
    </source>
</evidence>
<dbReference type="AlphaFoldDB" id="A0ABD1AXM6"/>
<name>A0ABD1AXM6_CARAN</name>
<evidence type="ECO:0000313" key="4">
    <source>
        <dbReference type="EMBL" id="KAL1209054.1"/>
    </source>
</evidence>
<dbReference type="Proteomes" id="UP001558713">
    <property type="component" value="Unassembled WGS sequence"/>
</dbReference>
<dbReference type="EMBL" id="JBANAX010000431">
    <property type="protein sequence ID" value="KAL1209054.1"/>
    <property type="molecule type" value="Genomic_DNA"/>
</dbReference>
<evidence type="ECO:0000259" key="3">
    <source>
        <dbReference type="PROSITE" id="PS50801"/>
    </source>
</evidence>
<proteinExistence type="predicted"/>
<dbReference type="InterPro" id="IPR001902">
    <property type="entry name" value="SLC26A/SulP_fam"/>
</dbReference>
<organism evidence="4 5">
    <name type="scientific">Cardamine amara subsp. amara</name>
    <dbReference type="NCBI Taxonomy" id="228776"/>
    <lineage>
        <taxon>Eukaryota</taxon>
        <taxon>Viridiplantae</taxon>
        <taxon>Streptophyta</taxon>
        <taxon>Embryophyta</taxon>
        <taxon>Tracheophyta</taxon>
        <taxon>Spermatophyta</taxon>
        <taxon>Magnoliopsida</taxon>
        <taxon>eudicotyledons</taxon>
        <taxon>Gunneridae</taxon>
        <taxon>Pentapetalae</taxon>
        <taxon>rosids</taxon>
        <taxon>malvids</taxon>
        <taxon>Brassicales</taxon>
        <taxon>Brassicaceae</taxon>
        <taxon>Cardamineae</taxon>
        <taxon>Cardamine</taxon>
    </lineage>
</organism>
<dbReference type="PANTHER" id="PTHR11814">
    <property type="entry name" value="SULFATE TRANSPORTER"/>
    <property type="match status" value="1"/>
</dbReference>
<dbReference type="PROSITE" id="PS50801">
    <property type="entry name" value="STAS"/>
    <property type="match status" value="1"/>
</dbReference>
<comment type="caution">
    <text evidence="4">The sequence shown here is derived from an EMBL/GenBank/DDBJ whole genome shotgun (WGS) entry which is preliminary data.</text>
</comment>
<dbReference type="GO" id="GO:0015293">
    <property type="term" value="F:symporter activity"/>
    <property type="evidence" value="ECO:0007669"/>
    <property type="project" value="UniProtKB-KW"/>
</dbReference>
<gene>
    <name evidence="4" type="ORF">V5N11_034542</name>
</gene>
<dbReference type="Pfam" id="PF01740">
    <property type="entry name" value="STAS"/>
    <property type="match status" value="1"/>
</dbReference>
<protein>
    <submittedName>
        <fullName evidence="4">Sulfate transporter 2.1</fullName>
    </submittedName>
</protein>
<reference evidence="4 5" key="1">
    <citation type="submission" date="2024-04" db="EMBL/GenBank/DDBJ databases">
        <title>Genome assembly C_amara_ONT_v2.</title>
        <authorList>
            <person name="Yant L."/>
            <person name="Moore C."/>
            <person name="Slenker M."/>
        </authorList>
    </citation>
    <scope>NUCLEOTIDE SEQUENCE [LARGE SCALE GENOMIC DNA]</scope>
    <source>
        <tissue evidence="4">Leaf</tissue>
    </source>
</reference>
<evidence type="ECO:0000256" key="1">
    <source>
        <dbReference type="ARBA" id="ARBA00022847"/>
    </source>
</evidence>
<dbReference type="Gene3D" id="3.30.750.24">
    <property type="entry name" value="STAS domain"/>
    <property type="match status" value="1"/>
</dbReference>
<sequence length="98" mass="10894">MGWVNEEEEEENTKSNASRKILFVILDMSNLINVDTSGIAALVELHNNLIKTGVELVIVNPKWQVIHKLTQVKFVNKIGGKVYLTIGEALDACFGLKV</sequence>
<feature type="domain" description="STAS" evidence="3">
    <location>
        <begin position="1"/>
        <end position="93"/>
    </location>
</feature>
<keyword evidence="5" id="KW-1185">Reference proteome</keyword>
<accession>A0ABD1AXM6</accession>
<dbReference type="InterPro" id="IPR002645">
    <property type="entry name" value="STAS_dom"/>
</dbReference>
<dbReference type="SUPFAM" id="SSF52091">
    <property type="entry name" value="SpoIIaa-like"/>
    <property type="match status" value="1"/>
</dbReference>